<evidence type="ECO:0000313" key="2">
    <source>
        <dbReference type="Proteomes" id="UP000024635"/>
    </source>
</evidence>
<dbReference type="EMBL" id="JARK01001425">
    <property type="protein sequence ID" value="EYC04216.1"/>
    <property type="molecule type" value="Genomic_DNA"/>
</dbReference>
<evidence type="ECO:0000313" key="1">
    <source>
        <dbReference type="EMBL" id="EYC04216.1"/>
    </source>
</evidence>
<reference evidence="2" key="1">
    <citation type="journal article" date="2015" name="Nat. Genet.">
        <title>The genome and transcriptome of the zoonotic hookworm Ancylostoma ceylanicum identify infection-specific gene families.</title>
        <authorList>
            <person name="Schwarz E.M."/>
            <person name="Hu Y."/>
            <person name="Antoshechkin I."/>
            <person name="Miller M.M."/>
            <person name="Sternberg P.W."/>
            <person name="Aroian R.V."/>
        </authorList>
    </citation>
    <scope>NUCLEOTIDE SEQUENCE</scope>
    <source>
        <strain evidence="2">HY135</strain>
    </source>
</reference>
<dbReference type="Proteomes" id="UP000024635">
    <property type="component" value="Unassembled WGS sequence"/>
</dbReference>
<organism evidence="1 2">
    <name type="scientific">Ancylostoma ceylanicum</name>
    <dbReference type="NCBI Taxonomy" id="53326"/>
    <lineage>
        <taxon>Eukaryota</taxon>
        <taxon>Metazoa</taxon>
        <taxon>Ecdysozoa</taxon>
        <taxon>Nematoda</taxon>
        <taxon>Chromadorea</taxon>
        <taxon>Rhabditida</taxon>
        <taxon>Rhabditina</taxon>
        <taxon>Rhabditomorpha</taxon>
        <taxon>Strongyloidea</taxon>
        <taxon>Ancylostomatidae</taxon>
        <taxon>Ancylostomatinae</taxon>
        <taxon>Ancylostoma</taxon>
    </lineage>
</organism>
<comment type="caution">
    <text evidence="1">The sequence shown here is derived from an EMBL/GenBank/DDBJ whole genome shotgun (WGS) entry which is preliminary data.</text>
</comment>
<keyword evidence="2" id="KW-1185">Reference proteome</keyword>
<proteinExistence type="predicted"/>
<protein>
    <submittedName>
        <fullName evidence="1">Uncharacterized protein</fullName>
    </submittedName>
</protein>
<accession>A0A016TNC8</accession>
<gene>
    <name evidence="1" type="primary">Acey_s0089.g2288</name>
    <name evidence="1" type="ORF">Y032_0089g2288</name>
</gene>
<sequence>MMANAFVEHCVELVSPSESQLCNPEVRAMEADRIDSIFLNFWVKAHFPITLDPYPGVSLLLSPPLSHRGTRLQALPHF</sequence>
<name>A0A016TNC8_9BILA</name>
<dbReference type="AlphaFoldDB" id="A0A016TNC8"/>